<dbReference type="EMBL" id="CP133616">
    <property type="protein sequence ID" value="WMV29645.1"/>
    <property type="molecule type" value="Genomic_DNA"/>
</dbReference>
<evidence type="ECO:0000313" key="2">
    <source>
        <dbReference type="Proteomes" id="UP001234989"/>
    </source>
</evidence>
<dbReference type="AlphaFoldDB" id="A0AAF0QVQ3"/>
<name>A0AAF0QVQ3_SOLVR</name>
<evidence type="ECO:0000313" key="1">
    <source>
        <dbReference type="EMBL" id="WMV29645.1"/>
    </source>
</evidence>
<proteinExistence type="predicted"/>
<accession>A0AAF0QVQ3</accession>
<gene>
    <name evidence="1" type="ORF">MTR67_023030</name>
</gene>
<reference evidence="1" key="1">
    <citation type="submission" date="2023-08" db="EMBL/GenBank/DDBJ databases">
        <title>A de novo genome assembly of Solanum verrucosum Schlechtendal, a Mexican diploid species geographically isolated from the other diploid A-genome species in potato relatives.</title>
        <authorList>
            <person name="Hosaka K."/>
        </authorList>
    </citation>
    <scope>NUCLEOTIDE SEQUENCE</scope>
    <source>
        <tissue evidence="1">Young leaves</tissue>
    </source>
</reference>
<organism evidence="1 2">
    <name type="scientific">Solanum verrucosum</name>
    <dbReference type="NCBI Taxonomy" id="315347"/>
    <lineage>
        <taxon>Eukaryota</taxon>
        <taxon>Viridiplantae</taxon>
        <taxon>Streptophyta</taxon>
        <taxon>Embryophyta</taxon>
        <taxon>Tracheophyta</taxon>
        <taxon>Spermatophyta</taxon>
        <taxon>Magnoliopsida</taxon>
        <taxon>eudicotyledons</taxon>
        <taxon>Gunneridae</taxon>
        <taxon>Pentapetalae</taxon>
        <taxon>asterids</taxon>
        <taxon>lamiids</taxon>
        <taxon>Solanales</taxon>
        <taxon>Solanaceae</taxon>
        <taxon>Solanoideae</taxon>
        <taxon>Solaneae</taxon>
        <taxon>Solanum</taxon>
    </lineage>
</organism>
<keyword evidence="2" id="KW-1185">Reference proteome</keyword>
<dbReference type="Proteomes" id="UP001234989">
    <property type="component" value="Chromosome 5"/>
</dbReference>
<sequence>MDLLKTLCYLFCCCSIFRLYTQV</sequence>
<protein>
    <submittedName>
        <fullName evidence="1">Uncharacterized protein</fullName>
    </submittedName>
</protein>